<dbReference type="RefSeq" id="WP_139173433.1">
    <property type="nucleotide sequence ID" value="NZ_FMZF01000001.1"/>
</dbReference>
<sequence>MRELIAIGLIAFALTACAEESSPASRYQEEQEFLDEYLRCTDAETGAIIEDRHDDCHLDG</sequence>
<evidence type="ECO:0008006" key="3">
    <source>
        <dbReference type="Google" id="ProtNLM"/>
    </source>
</evidence>
<evidence type="ECO:0000313" key="2">
    <source>
        <dbReference type="Proteomes" id="UP000199416"/>
    </source>
</evidence>
<keyword evidence="2" id="KW-1185">Reference proteome</keyword>
<reference evidence="2" key="1">
    <citation type="submission" date="2016-10" db="EMBL/GenBank/DDBJ databases">
        <authorList>
            <person name="Varghese N."/>
            <person name="Submissions S."/>
        </authorList>
    </citation>
    <scope>NUCLEOTIDE SEQUENCE [LARGE SCALE GENOMIC DNA]</scope>
    <source>
        <strain evidence="2">DSM 45421</strain>
    </source>
</reference>
<name>A0A1G6JAL4_9ACTN</name>
<organism evidence="1 2">
    <name type="scientific">Geodermatophilus telluris</name>
    <dbReference type="NCBI Taxonomy" id="1190417"/>
    <lineage>
        <taxon>Bacteria</taxon>
        <taxon>Bacillati</taxon>
        <taxon>Actinomycetota</taxon>
        <taxon>Actinomycetes</taxon>
        <taxon>Geodermatophilales</taxon>
        <taxon>Geodermatophilaceae</taxon>
        <taxon>Geodermatophilus</taxon>
    </lineage>
</organism>
<accession>A0A1G6JAL4</accession>
<proteinExistence type="predicted"/>
<protein>
    <recommendedName>
        <fullName evidence="3">Entry exclusion lipoprotein TrbK</fullName>
    </recommendedName>
</protein>
<dbReference type="Proteomes" id="UP000199416">
    <property type="component" value="Unassembled WGS sequence"/>
</dbReference>
<gene>
    <name evidence="1" type="ORF">SAMN05660690_0745</name>
</gene>
<dbReference type="EMBL" id="FMZF01000001">
    <property type="protein sequence ID" value="SDC15942.1"/>
    <property type="molecule type" value="Genomic_DNA"/>
</dbReference>
<evidence type="ECO:0000313" key="1">
    <source>
        <dbReference type="EMBL" id="SDC15942.1"/>
    </source>
</evidence>
<dbReference type="AlphaFoldDB" id="A0A1G6JAL4"/>
<dbReference type="PROSITE" id="PS51257">
    <property type="entry name" value="PROKAR_LIPOPROTEIN"/>
    <property type="match status" value="1"/>
</dbReference>